<keyword evidence="8" id="KW-0812">Transmembrane</keyword>
<dbReference type="KEGG" id="aalg:AREALGSMS7_03902"/>
<dbReference type="EC" id="2.7.13.3" evidence="2"/>
<dbReference type="AlphaFoldDB" id="A0A221V1A0"/>
<dbReference type="Gene3D" id="3.30.450.20">
    <property type="entry name" value="PAS domain"/>
    <property type="match status" value="1"/>
</dbReference>
<evidence type="ECO:0000259" key="9">
    <source>
        <dbReference type="PROSITE" id="PS50109"/>
    </source>
</evidence>
<feature type="domain" description="Histidine kinase" evidence="9">
    <location>
        <begin position="449"/>
        <end position="641"/>
    </location>
</feature>
<dbReference type="SMART" id="SM00387">
    <property type="entry name" value="HATPase_c"/>
    <property type="match status" value="1"/>
</dbReference>
<dbReference type="Gene3D" id="3.30.565.10">
    <property type="entry name" value="Histidine kinase-like ATPase, C-terminal domain"/>
    <property type="match status" value="1"/>
</dbReference>
<proteinExistence type="predicted"/>
<dbReference type="Pfam" id="PF07568">
    <property type="entry name" value="HisKA_2"/>
    <property type="match status" value="1"/>
</dbReference>
<feature type="transmembrane region" description="Helical" evidence="8">
    <location>
        <begin position="398"/>
        <end position="420"/>
    </location>
</feature>
<dbReference type="InterPro" id="IPR036890">
    <property type="entry name" value="HATPase_C_sf"/>
</dbReference>
<dbReference type="RefSeq" id="WP_232513987.1">
    <property type="nucleotide sequence ID" value="NZ_CP022515.1"/>
</dbReference>
<dbReference type="PANTHER" id="PTHR41523">
    <property type="entry name" value="TWO-COMPONENT SYSTEM SENSOR PROTEIN"/>
    <property type="match status" value="1"/>
</dbReference>
<dbReference type="PROSITE" id="PS50109">
    <property type="entry name" value="HIS_KIN"/>
    <property type="match status" value="1"/>
</dbReference>
<keyword evidence="3" id="KW-0597">Phosphoprotein</keyword>
<dbReference type="InterPro" id="IPR011990">
    <property type="entry name" value="TPR-like_helical_dom_sf"/>
</dbReference>
<keyword evidence="7" id="KW-0067">ATP-binding</keyword>
<dbReference type="eggNOG" id="COG3920">
    <property type="taxonomic scope" value="Bacteria"/>
</dbReference>
<keyword evidence="8" id="KW-1133">Transmembrane helix</keyword>
<dbReference type="EMBL" id="CP022515">
    <property type="protein sequence ID" value="ASO07310.1"/>
    <property type="molecule type" value="Genomic_DNA"/>
</dbReference>
<evidence type="ECO:0000256" key="5">
    <source>
        <dbReference type="ARBA" id="ARBA00022741"/>
    </source>
</evidence>
<dbReference type="Gene3D" id="1.25.40.10">
    <property type="entry name" value="Tetratricopeptide repeat domain"/>
    <property type="match status" value="1"/>
</dbReference>
<evidence type="ECO:0000313" key="10">
    <source>
        <dbReference type="EMBL" id="ASO07310.1"/>
    </source>
</evidence>
<keyword evidence="6 10" id="KW-0418">Kinase</keyword>
<dbReference type="GO" id="GO:0005524">
    <property type="term" value="F:ATP binding"/>
    <property type="evidence" value="ECO:0007669"/>
    <property type="project" value="UniProtKB-KW"/>
</dbReference>
<evidence type="ECO:0000256" key="4">
    <source>
        <dbReference type="ARBA" id="ARBA00022679"/>
    </source>
</evidence>
<evidence type="ECO:0000256" key="7">
    <source>
        <dbReference type="ARBA" id="ARBA00022840"/>
    </source>
</evidence>
<keyword evidence="5" id="KW-0547">Nucleotide-binding</keyword>
<evidence type="ECO:0000313" key="11">
    <source>
        <dbReference type="Proteomes" id="UP000204551"/>
    </source>
</evidence>
<dbReference type="SUPFAM" id="SSF48452">
    <property type="entry name" value="TPR-like"/>
    <property type="match status" value="1"/>
</dbReference>
<dbReference type="STRING" id="616991.GCA_000733925_02154"/>
<dbReference type="PANTHER" id="PTHR41523:SF8">
    <property type="entry name" value="ETHYLENE RESPONSE SENSOR PROTEIN"/>
    <property type="match status" value="1"/>
</dbReference>
<evidence type="ECO:0000256" key="1">
    <source>
        <dbReference type="ARBA" id="ARBA00000085"/>
    </source>
</evidence>
<sequence length="641" mass="74151">MICSLCFWYSSAQDPSTKPDYFKEFQNKKGAQERFDYFFGVPNRYLEDSAYDWQAAVNIYHNNAQKVKDSSSITKYELMQSQLYYDIGDFSKSVAIANQLYKKIDHLDMQSKKILLDLIDNNYAKLGLYDRQFEIRNEKKNLGITDKVIFYDIYSNLGLHRKAMDDYIKDKLKTIREDDYFGQAEYQSNVGNYLLLDMSIPTALTYYKKAKGFIDVYLNDISREKTDQEISKGNLLKAIIEGNIGKCHALLKEYDIAIPFLENSINLINEYNKGKFSSDKVENTLELADCYLQKEDYEKAKEYLLDGQDPLKIENILRRNRLLAAYYDRIGDYKNSVDYLKRNVRIRDSLNRNESSMKKQQLAAVAGQEIEYSKKMMEQQKKDLEQSRSDLQAKEERINIVFISLIFTLLGFAGLVFAYLKSIKNQRLIADQKRIIEASLVEKDSLLKEIHHRVKNNLQMVSSLLSLQTKNTRSKAAIEALEEGKSRVKAMALIHQKLYQNDDLSVIEMQGYIESLINSVQSVYKKGGHNINITIDAEGVELDIDRAIPFGLILNELVSNSFKYAFPDDDENGKIYIHLRKNGGQGYFEYTDNGVGLPEDTDDRANSSMGIRLMNRLVNQLQSTLNIDKTSEGVRFWFNFK</sequence>
<dbReference type="InterPro" id="IPR003594">
    <property type="entry name" value="HATPase_dom"/>
</dbReference>
<keyword evidence="8" id="KW-0472">Membrane</keyword>
<reference evidence="10 11" key="1">
    <citation type="submission" date="2017-07" db="EMBL/GenBank/DDBJ databases">
        <title>Genome Sequence of Arenibacter algicola Strain SMS7 Isolated from a culture of the Diatom Skeletonema marinoi.</title>
        <authorList>
            <person name="Topel M."/>
            <person name="Pinder M.I.M."/>
            <person name="Johansson O.N."/>
            <person name="Kourtchenko O."/>
            <person name="Godhe A."/>
            <person name="Clarke A.K."/>
        </authorList>
    </citation>
    <scope>NUCLEOTIDE SEQUENCE [LARGE SCALE GENOMIC DNA]</scope>
    <source>
        <strain evidence="10 11">SMS7</strain>
    </source>
</reference>
<gene>
    <name evidence="10" type="ORF">AREALGSMS7_03902</name>
</gene>
<evidence type="ECO:0000256" key="8">
    <source>
        <dbReference type="SAM" id="Phobius"/>
    </source>
</evidence>
<dbReference type="Pfam" id="PF02518">
    <property type="entry name" value="HATPase_c"/>
    <property type="match status" value="1"/>
</dbReference>
<dbReference type="Proteomes" id="UP000204551">
    <property type="component" value="Chromosome"/>
</dbReference>
<dbReference type="GO" id="GO:0004673">
    <property type="term" value="F:protein histidine kinase activity"/>
    <property type="evidence" value="ECO:0007669"/>
    <property type="project" value="UniProtKB-EC"/>
</dbReference>
<accession>A0A221V1A0</accession>
<comment type="catalytic activity">
    <reaction evidence="1">
        <text>ATP + protein L-histidine = ADP + protein N-phospho-L-histidine.</text>
        <dbReference type="EC" id="2.7.13.3"/>
    </reaction>
</comment>
<evidence type="ECO:0000256" key="2">
    <source>
        <dbReference type="ARBA" id="ARBA00012438"/>
    </source>
</evidence>
<evidence type="ECO:0000256" key="6">
    <source>
        <dbReference type="ARBA" id="ARBA00022777"/>
    </source>
</evidence>
<dbReference type="SUPFAM" id="SSF55874">
    <property type="entry name" value="ATPase domain of HSP90 chaperone/DNA topoisomerase II/histidine kinase"/>
    <property type="match status" value="1"/>
</dbReference>
<organism evidence="10 11">
    <name type="scientific">Arenibacter algicola</name>
    <dbReference type="NCBI Taxonomy" id="616991"/>
    <lineage>
        <taxon>Bacteria</taxon>
        <taxon>Pseudomonadati</taxon>
        <taxon>Bacteroidota</taxon>
        <taxon>Flavobacteriia</taxon>
        <taxon>Flavobacteriales</taxon>
        <taxon>Flavobacteriaceae</taxon>
        <taxon>Arenibacter</taxon>
    </lineage>
</organism>
<keyword evidence="4 10" id="KW-0808">Transferase</keyword>
<protein>
    <recommendedName>
        <fullName evidence="2">histidine kinase</fullName>
        <ecNumber evidence="2">2.7.13.3</ecNumber>
    </recommendedName>
</protein>
<evidence type="ECO:0000256" key="3">
    <source>
        <dbReference type="ARBA" id="ARBA00022553"/>
    </source>
</evidence>
<dbReference type="InterPro" id="IPR005467">
    <property type="entry name" value="His_kinase_dom"/>
</dbReference>
<name>A0A221V1A0_9FLAO</name>
<dbReference type="InterPro" id="IPR011495">
    <property type="entry name" value="Sig_transdc_His_kin_sub2_dim/P"/>
</dbReference>